<dbReference type="PANTHER" id="PTHR42861">
    <property type="entry name" value="CALCIUM-TRANSPORTING ATPASE"/>
    <property type="match status" value="1"/>
</dbReference>
<evidence type="ECO:0000256" key="2">
    <source>
        <dbReference type="ARBA" id="ARBA00022692"/>
    </source>
</evidence>
<reference evidence="10" key="1">
    <citation type="journal article" date="2019" name="Int. J. Syst. Evol. Microbiol.">
        <title>The Global Catalogue of Microorganisms (GCM) 10K type strain sequencing project: providing services to taxonomists for standard genome sequencing and annotation.</title>
        <authorList>
            <consortium name="The Broad Institute Genomics Platform"/>
            <consortium name="The Broad Institute Genome Sequencing Center for Infectious Disease"/>
            <person name="Wu L."/>
            <person name="Ma J."/>
        </authorList>
    </citation>
    <scope>NUCLEOTIDE SEQUENCE [LARGE SCALE GENOMIC DNA]</scope>
    <source>
        <strain evidence="10">KLKA75</strain>
    </source>
</reference>
<dbReference type="PRINTS" id="PR00119">
    <property type="entry name" value="CATATPASE"/>
</dbReference>
<feature type="compositionally biased region" description="Gly residues" evidence="6">
    <location>
        <begin position="398"/>
        <end position="410"/>
    </location>
</feature>
<evidence type="ECO:0000256" key="7">
    <source>
        <dbReference type="SAM" id="Phobius"/>
    </source>
</evidence>
<feature type="compositionally biased region" description="Pro residues" evidence="6">
    <location>
        <begin position="320"/>
        <end position="330"/>
    </location>
</feature>
<dbReference type="Proteomes" id="UP001595872">
    <property type="component" value="Unassembled WGS sequence"/>
</dbReference>
<dbReference type="InterPro" id="IPR023299">
    <property type="entry name" value="ATPase_P-typ_cyto_dom_N"/>
</dbReference>
<dbReference type="Pfam" id="PF00702">
    <property type="entry name" value="Hydrolase"/>
    <property type="match status" value="1"/>
</dbReference>
<keyword evidence="5 7" id="KW-0472">Membrane</keyword>
<dbReference type="Gene3D" id="1.20.1110.10">
    <property type="entry name" value="Calcium-transporting ATPase, transmembrane domain"/>
    <property type="match status" value="2"/>
</dbReference>
<evidence type="ECO:0000313" key="10">
    <source>
        <dbReference type="Proteomes" id="UP001595872"/>
    </source>
</evidence>
<dbReference type="SFLD" id="SFLDS00003">
    <property type="entry name" value="Haloacid_Dehalogenase"/>
    <property type="match status" value="1"/>
</dbReference>
<feature type="region of interest" description="Disordered" evidence="6">
    <location>
        <begin position="309"/>
        <end position="410"/>
    </location>
</feature>
<dbReference type="InterPro" id="IPR001757">
    <property type="entry name" value="P_typ_ATPase"/>
</dbReference>
<feature type="compositionally biased region" description="Low complexity" evidence="6">
    <location>
        <begin position="372"/>
        <end position="390"/>
    </location>
</feature>
<feature type="transmembrane region" description="Helical" evidence="7">
    <location>
        <begin position="807"/>
        <end position="825"/>
    </location>
</feature>
<keyword evidence="3" id="KW-1278">Translocase</keyword>
<dbReference type="SFLD" id="SFLDG00002">
    <property type="entry name" value="C1.7:_P-type_atpase_like"/>
    <property type="match status" value="1"/>
</dbReference>
<feature type="transmembrane region" description="Helical" evidence="7">
    <location>
        <begin position="69"/>
        <end position="87"/>
    </location>
</feature>
<dbReference type="Gene3D" id="3.40.1110.10">
    <property type="entry name" value="Calcium-transporting ATPase, cytoplasmic domain N"/>
    <property type="match status" value="1"/>
</dbReference>
<keyword evidence="2 7" id="KW-0812">Transmembrane</keyword>
<dbReference type="SFLD" id="SFLDF00027">
    <property type="entry name" value="p-type_atpase"/>
    <property type="match status" value="1"/>
</dbReference>
<dbReference type="InterPro" id="IPR036412">
    <property type="entry name" value="HAD-like_sf"/>
</dbReference>
<dbReference type="Gene3D" id="3.40.50.1000">
    <property type="entry name" value="HAD superfamily/HAD-like"/>
    <property type="match status" value="2"/>
</dbReference>
<feature type="transmembrane region" description="Helical" evidence="7">
    <location>
        <begin position="684"/>
        <end position="704"/>
    </location>
</feature>
<dbReference type="Gene3D" id="2.70.150.10">
    <property type="entry name" value="Calcium-transporting ATPase, cytoplasmic transduction domain A"/>
    <property type="match status" value="1"/>
</dbReference>
<protein>
    <submittedName>
        <fullName evidence="9">HAD-IC family P-type ATPase</fullName>
    </submittedName>
</protein>
<evidence type="ECO:0000256" key="6">
    <source>
        <dbReference type="SAM" id="MobiDB-lite"/>
    </source>
</evidence>
<organism evidence="9 10">
    <name type="scientific">Actinomadura gamaensis</name>
    <dbReference type="NCBI Taxonomy" id="1763541"/>
    <lineage>
        <taxon>Bacteria</taxon>
        <taxon>Bacillati</taxon>
        <taxon>Actinomycetota</taxon>
        <taxon>Actinomycetes</taxon>
        <taxon>Streptosporangiales</taxon>
        <taxon>Thermomonosporaceae</taxon>
        <taxon>Actinomadura</taxon>
    </lineage>
</organism>
<dbReference type="RefSeq" id="WP_378259470.1">
    <property type="nucleotide sequence ID" value="NZ_JBHSIT010000008.1"/>
</dbReference>
<accession>A0ABV9U4W1</accession>
<dbReference type="SUPFAM" id="SSF81653">
    <property type="entry name" value="Calcium ATPase, transduction domain A"/>
    <property type="match status" value="1"/>
</dbReference>
<sequence length="876" mass="92167">MTDVEQAARGGLSDAQVRERVAAGQVNDVPRRTSRSVGEIVRANVLTRFNALIGSLFVLVMLFGEWQDGLFGGIIVANSAIGVVQELRAKRTLDRLAVIGEAPVRVVRDGTARDVRQHEVVRDDLIALGTGDKIVVDGPVVASSGLEVDESLLTGEADPVHKRAGDELKSGSFVVAGSGTFTAAKVGRDAYAARLTEEASRFTLTRSELMEGINRFLKYVTWLIIPVAILLFASQFRSAGGVSNAVVGAVAGVVTMIPEGLVLMTSIAFAVGVVRLGRRQALVQELPAIEGLARVDVLCVDKTGTLTEPGMDFDHLVPLDTPPPTAPAPHAPDAQAPKTQEPDTQAPGAQELDARVPGAQAPDTQAPDARTPGAQAPDAQGAGPADAQGADARESGAQGAGAQGASGGRGAGERALAALAYADPDPNATMQAVKDGLDVPDPGWRREDAVPFSSARKWSGARFEGHGSWVFGAADVLLGPDDPARAKAEELGSTGLRVLALARVPDGAFADPDRLDVASTARPALLIVLRQRVRPDAEETLAYFAKQDVTVKVISGDNPVSVGAIATSLGLPDAEHPVDARTLPSDIGDMAEVLEHNSVFGRVTPQQKRDMVAALQAGGHTVAMTGDGVNDVLALKDSDLGIAMGSGSDATRAVAQIVLLDNRFATLPHVVGEGRRVLGNIERVANLFLTKTVYSIILSVLVGLMHVRFPFLPRHLTLISSLTIGVPAFFLALAPNSERARPGFVPRVLRFAVPAGLACGVATFAGYWIATRNPESSFEEDSSSASLSLFLLALWVLVLIARPWNWWRLGLVGAMGAAFLIVLAVPWLRHFFALRPDSLGNDLDALVIAGVAGVLLTLVLKALKQQTITGSTPPRR</sequence>
<name>A0ABV9U4W1_9ACTN</name>
<evidence type="ECO:0000313" key="9">
    <source>
        <dbReference type="EMBL" id="MFC4910814.1"/>
    </source>
</evidence>
<dbReference type="InterPro" id="IPR018303">
    <property type="entry name" value="ATPase_P-typ_P_site"/>
</dbReference>
<feature type="transmembrane region" description="Helical" evidence="7">
    <location>
        <begin position="245"/>
        <end position="274"/>
    </location>
</feature>
<dbReference type="Pfam" id="PF00122">
    <property type="entry name" value="E1-E2_ATPase"/>
    <property type="match status" value="1"/>
</dbReference>
<evidence type="ECO:0000256" key="5">
    <source>
        <dbReference type="ARBA" id="ARBA00023136"/>
    </source>
</evidence>
<dbReference type="InterPro" id="IPR023214">
    <property type="entry name" value="HAD_sf"/>
</dbReference>
<dbReference type="SUPFAM" id="SSF56784">
    <property type="entry name" value="HAD-like"/>
    <property type="match status" value="1"/>
</dbReference>
<feature type="transmembrane region" description="Helical" evidence="7">
    <location>
        <begin position="845"/>
        <end position="863"/>
    </location>
</feature>
<dbReference type="InterPro" id="IPR059000">
    <property type="entry name" value="ATPase_P-type_domA"/>
</dbReference>
<feature type="transmembrane region" description="Helical" evidence="7">
    <location>
        <begin position="748"/>
        <end position="770"/>
    </location>
</feature>
<gene>
    <name evidence="9" type="ORF">ACFPCY_26105</name>
</gene>
<comment type="subcellular location">
    <subcellularLocation>
        <location evidence="1">Cell membrane</location>
        <topology evidence="1">Multi-pass membrane protein</topology>
    </subcellularLocation>
</comment>
<evidence type="ECO:0000256" key="3">
    <source>
        <dbReference type="ARBA" id="ARBA00022967"/>
    </source>
</evidence>
<proteinExistence type="predicted"/>
<dbReference type="PRINTS" id="PR00120">
    <property type="entry name" value="HATPASE"/>
</dbReference>
<dbReference type="PROSITE" id="PS00154">
    <property type="entry name" value="ATPASE_E1_E2"/>
    <property type="match status" value="1"/>
</dbReference>
<feature type="transmembrane region" description="Helical" evidence="7">
    <location>
        <begin position="782"/>
        <end position="800"/>
    </location>
</feature>
<dbReference type="InterPro" id="IPR023298">
    <property type="entry name" value="ATPase_P-typ_TM_dom_sf"/>
</dbReference>
<evidence type="ECO:0000256" key="4">
    <source>
        <dbReference type="ARBA" id="ARBA00022989"/>
    </source>
</evidence>
<feature type="transmembrane region" description="Helical" evidence="7">
    <location>
        <begin position="45"/>
        <end position="63"/>
    </location>
</feature>
<feature type="domain" description="P-type ATPase A" evidence="8">
    <location>
        <begin position="103"/>
        <end position="198"/>
    </location>
</feature>
<dbReference type="InterPro" id="IPR044492">
    <property type="entry name" value="P_typ_ATPase_HD_dom"/>
</dbReference>
<feature type="transmembrane region" description="Helical" evidence="7">
    <location>
        <begin position="716"/>
        <end position="736"/>
    </location>
</feature>
<dbReference type="NCBIfam" id="TIGR01494">
    <property type="entry name" value="ATPase_P-type"/>
    <property type="match status" value="2"/>
</dbReference>
<evidence type="ECO:0000259" key="8">
    <source>
        <dbReference type="Pfam" id="PF00122"/>
    </source>
</evidence>
<dbReference type="SUPFAM" id="SSF81665">
    <property type="entry name" value="Calcium ATPase, transmembrane domain M"/>
    <property type="match status" value="1"/>
</dbReference>
<evidence type="ECO:0000256" key="1">
    <source>
        <dbReference type="ARBA" id="ARBA00004651"/>
    </source>
</evidence>
<comment type="caution">
    <text evidence="9">The sequence shown here is derived from an EMBL/GenBank/DDBJ whole genome shotgun (WGS) entry which is preliminary data.</text>
</comment>
<keyword evidence="10" id="KW-1185">Reference proteome</keyword>
<feature type="transmembrane region" description="Helical" evidence="7">
    <location>
        <begin position="216"/>
        <end position="233"/>
    </location>
</feature>
<keyword evidence="4 7" id="KW-1133">Transmembrane helix</keyword>
<dbReference type="EMBL" id="JBHSIT010000008">
    <property type="protein sequence ID" value="MFC4910814.1"/>
    <property type="molecule type" value="Genomic_DNA"/>
</dbReference>
<dbReference type="InterPro" id="IPR008250">
    <property type="entry name" value="ATPase_P-typ_transduc_dom_A_sf"/>
</dbReference>